<dbReference type="GO" id="GO:0015087">
    <property type="term" value="F:cobalt ion transmembrane transporter activity"/>
    <property type="evidence" value="ECO:0007669"/>
    <property type="project" value="TreeGrafter"/>
</dbReference>
<evidence type="ECO:0000256" key="3">
    <source>
        <dbReference type="SAM" id="Phobius"/>
    </source>
</evidence>
<dbReference type="InterPro" id="IPR002523">
    <property type="entry name" value="MgTranspt_CorA/ZnTranspt_ZntB"/>
</dbReference>
<name>A0A4E9EAX8_GIBZA</name>
<feature type="transmembrane region" description="Helical" evidence="3">
    <location>
        <begin position="644"/>
        <end position="663"/>
    </location>
</feature>
<feature type="region of interest" description="Disordered" evidence="2">
    <location>
        <begin position="1"/>
        <end position="105"/>
    </location>
</feature>
<reference evidence="4" key="1">
    <citation type="submission" date="2019-04" db="EMBL/GenBank/DDBJ databases">
        <authorList>
            <person name="Melise S."/>
            <person name="Noan J."/>
            <person name="Okalmin O."/>
        </authorList>
    </citation>
    <scope>NUCLEOTIDE SEQUENCE</scope>
    <source>
        <strain evidence="4">FN9</strain>
    </source>
</reference>
<sequence>MTQELPDHSLTSVVSDTKPPSDTSINLDPSAERSNTADLQDNTLCSRCKRNTAQTPDDQSGTNECSSSLEHSSQQLGDRTDQDTGSEVQSVRSMTGSESYSDGSDFHFERETHWSEIVGPGRLSPRVEGKFLQLIKKKMLFLWGVGTEDVPNISIDTHGLKTLRFKMDNHAVISLAWDEHSRAPTYRKEVTRAQSSICQAWPQDRNVFGVEQFVIASNGRDQATVISLKYIEQSYMDEVVASKNLDILHAGYEDIWHRWCFGADEVLAIKKSPIPLRGKTVYCTSSSQSKGFRHFPLTAFAVAVSDNEPFSVADQERYNFKLSLSYFSANFRGGCVVSPWPASVVSIHWQVRYFEPTSGRTQHDAEINTYVLSERQNATIRQGPAEIHVQENRAQIIFRLLYGNENLFHIMVLSDNTLTSDHMYSPAGTQFYLSRYGLKIERRIIPITQYLFEVCKAFDRSVQGWGKTLDSIDELVHVNLNDFDDRERIEDLMFDKSFNRSRDYFVALQLLRIMDEWINEAVSSIQQLREDTNFMHPGFSTFEIKDNLDAVDRYMKEKADPVQKRLQKKKEEINSLRDGLFNATSLRESTKAMALNQAIYVFTVVTVLFTPVSFLATFWALPFLNNPREGSDIVPEPSAFRNSFIVMPLLTYALVLGIAWHVGRENPNATLTRLVSDTWSVLQRWPGSIWELRPRLPERKRTTSSHA</sequence>
<evidence type="ECO:0000256" key="1">
    <source>
        <dbReference type="ARBA" id="ARBA00004651"/>
    </source>
</evidence>
<dbReference type="Gene3D" id="1.20.58.340">
    <property type="entry name" value="Magnesium transport protein CorA, transmembrane region"/>
    <property type="match status" value="1"/>
</dbReference>
<feature type="compositionally biased region" description="Polar residues" evidence="2">
    <location>
        <begin position="1"/>
        <end position="102"/>
    </location>
</feature>
<keyword evidence="3" id="KW-0472">Membrane</keyword>
<dbReference type="Pfam" id="PF01544">
    <property type="entry name" value="CorA"/>
    <property type="match status" value="1"/>
</dbReference>
<keyword evidence="3" id="KW-0812">Transmembrane</keyword>
<gene>
    <name evidence="4" type="ORF">FUG_LOCUS306271</name>
</gene>
<accession>A0A4E9EAX8</accession>
<dbReference type="GO" id="GO:0000287">
    <property type="term" value="F:magnesium ion binding"/>
    <property type="evidence" value="ECO:0007669"/>
    <property type="project" value="TreeGrafter"/>
</dbReference>
<protein>
    <submittedName>
        <fullName evidence="4">Uncharacterized protein</fullName>
    </submittedName>
</protein>
<organism evidence="4">
    <name type="scientific">Gibberella zeae</name>
    <name type="common">Wheat head blight fungus</name>
    <name type="synonym">Fusarium graminearum</name>
    <dbReference type="NCBI Taxonomy" id="5518"/>
    <lineage>
        <taxon>Eukaryota</taxon>
        <taxon>Fungi</taxon>
        <taxon>Dikarya</taxon>
        <taxon>Ascomycota</taxon>
        <taxon>Pezizomycotina</taxon>
        <taxon>Sordariomycetes</taxon>
        <taxon>Hypocreomycetidae</taxon>
        <taxon>Hypocreales</taxon>
        <taxon>Nectriaceae</taxon>
        <taxon>Fusarium</taxon>
    </lineage>
</organism>
<feature type="transmembrane region" description="Helical" evidence="3">
    <location>
        <begin position="599"/>
        <end position="624"/>
    </location>
</feature>
<keyword evidence="3" id="KW-1133">Transmembrane helix</keyword>
<evidence type="ECO:0000313" key="4">
    <source>
        <dbReference type="EMBL" id="VIO58495.1"/>
    </source>
</evidence>
<dbReference type="GO" id="GO:0015095">
    <property type="term" value="F:magnesium ion transmembrane transporter activity"/>
    <property type="evidence" value="ECO:0007669"/>
    <property type="project" value="TreeGrafter"/>
</dbReference>
<dbReference type="PANTHER" id="PTHR46494">
    <property type="entry name" value="CORA FAMILY METAL ION TRANSPORTER (EUROFUNG)"/>
    <property type="match status" value="1"/>
</dbReference>
<proteinExistence type="predicted"/>
<dbReference type="EMBL" id="CAAKMV010000133">
    <property type="protein sequence ID" value="VIO58495.1"/>
    <property type="molecule type" value="Genomic_DNA"/>
</dbReference>
<comment type="subcellular location">
    <subcellularLocation>
        <location evidence="1">Cell membrane</location>
        <topology evidence="1">Multi-pass membrane protein</topology>
    </subcellularLocation>
</comment>
<dbReference type="GO" id="GO:0050897">
    <property type="term" value="F:cobalt ion binding"/>
    <property type="evidence" value="ECO:0007669"/>
    <property type="project" value="TreeGrafter"/>
</dbReference>
<dbReference type="GO" id="GO:0005886">
    <property type="term" value="C:plasma membrane"/>
    <property type="evidence" value="ECO:0007669"/>
    <property type="project" value="UniProtKB-SubCell"/>
</dbReference>
<evidence type="ECO:0000256" key="2">
    <source>
        <dbReference type="SAM" id="MobiDB-lite"/>
    </source>
</evidence>
<dbReference type="AlphaFoldDB" id="A0A4E9EAX8"/>
<dbReference type="PANTHER" id="PTHR46494:SF1">
    <property type="entry name" value="CORA FAMILY METAL ION TRANSPORTER (EUROFUNG)"/>
    <property type="match status" value="1"/>
</dbReference>